<feature type="region of interest" description="Disordered" evidence="8">
    <location>
        <begin position="1219"/>
        <end position="1273"/>
    </location>
</feature>
<dbReference type="GO" id="GO:0005524">
    <property type="term" value="F:ATP binding"/>
    <property type="evidence" value="ECO:0007669"/>
    <property type="project" value="UniProtKB-KW"/>
</dbReference>
<feature type="compositionally biased region" description="Acidic residues" evidence="8">
    <location>
        <begin position="1"/>
        <end position="16"/>
    </location>
</feature>
<dbReference type="InterPro" id="IPR003593">
    <property type="entry name" value="AAA+_ATPase"/>
</dbReference>
<feature type="region of interest" description="Disordered" evidence="8">
    <location>
        <begin position="1499"/>
        <end position="1522"/>
    </location>
</feature>
<evidence type="ECO:0000256" key="7">
    <source>
        <dbReference type="ARBA" id="ARBA00023242"/>
    </source>
</evidence>
<dbReference type="GO" id="GO:0006334">
    <property type="term" value="P:nucleosome assembly"/>
    <property type="evidence" value="ECO:0007669"/>
    <property type="project" value="TreeGrafter"/>
</dbReference>
<dbReference type="InterPro" id="IPR027417">
    <property type="entry name" value="P-loop_NTPase"/>
</dbReference>
<feature type="compositionally biased region" description="Polar residues" evidence="8">
    <location>
        <begin position="132"/>
        <end position="143"/>
    </location>
</feature>
<keyword evidence="7" id="KW-0539">Nucleus</keyword>
<feature type="region of interest" description="Disordered" evidence="8">
    <location>
        <begin position="1"/>
        <end position="394"/>
    </location>
</feature>
<dbReference type="PANTHER" id="PTHR23069:SF0">
    <property type="entry name" value="TAT-BINDING HOMOLOG 7"/>
    <property type="match status" value="1"/>
</dbReference>
<dbReference type="GO" id="GO:0042393">
    <property type="term" value="F:histone binding"/>
    <property type="evidence" value="ECO:0007669"/>
    <property type="project" value="TreeGrafter"/>
</dbReference>
<evidence type="ECO:0000256" key="8">
    <source>
        <dbReference type="SAM" id="MobiDB-lite"/>
    </source>
</evidence>
<dbReference type="InterPro" id="IPR045199">
    <property type="entry name" value="ATAD2-like"/>
</dbReference>
<dbReference type="FunFam" id="3.40.50.300:FF:001218">
    <property type="entry name" value="AAA family ATPase, putative"/>
    <property type="match status" value="1"/>
</dbReference>
<dbReference type="GO" id="GO:0005634">
    <property type="term" value="C:nucleus"/>
    <property type="evidence" value="ECO:0007669"/>
    <property type="project" value="UniProtKB-SubCell"/>
</dbReference>
<dbReference type="GO" id="GO:0045815">
    <property type="term" value="P:transcription initiation-coupled chromatin remodeling"/>
    <property type="evidence" value="ECO:0007669"/>
    <property type="project" value="TreeGrafter"/>
</dbReference>
<feature type="compositionally biased region" description="Polar residues" evidence="8">
    <location>
        <begin position="1284"/>
        <end position="1293"/>
    </location>
</feature>
<accession>A0A9Q5N985</accession>
<dbReference type="Proteomes" id="UP000757232">
    <property type="component" value="Unassembled WGS sequence"/>
</dbReference>
<feature type="region of interest" description="Disordered" evidence="8">
    <location>
        <begin position="1151"/>
        <end position="1203"/>
    </location>
</feature>
<dbReference type="Pfam" id="PF00004">
    <property type="entry name" value="AAA"/>
    <property type="match status" value="2"/>
</dbReference>
<dbReference type="GO" id="GO:0016887">
    <property type="term" value="F:ATP hydrolysis activity"/>
    <property type="evidence" value="ECO:0007669"/>
    <property type="project" value="InterPro"/>
</dbReference>
<feature type="domain" description="AAA+ ATPase" evidence="9">
    <location>
        <begin position="487"/>
        <end position="628"/>
    </location>
</feature>
<dbReference type="FunFam" id="3.40.50.300:FF:000061">
    <property type="entry name" value="ATPase family, AAA domain-containing 2"/>
    <property type="match status" value="1"/>
</dbReference>
<name>A0A9Q5N985_SANBA</name>
<dbReference type="InterPro" id="IPR041569">
    <property type="entry name" value="AAA_lid_3"/>
</dbReference>
<dbReference type="InterPro" id="IPR003959">
    <property type="entry name" value="ATPase_AAA_core"/>
</dbReference>
<comment type="subcellular location">
    <subcellularLocation>
        <location evidence="1">Nucleus</location>
    </subcellularLocation>
</comment>
<evidence type="ECO:0000256" key="1">
    <source>
        <dbReference type="ARBA" id="ARBA00004123"/>
    </source>
</evidence>
<feature type="compositionally biased region" description="Basic and acidic residues" evidence="8">
    <location>
        <begin position="17"/>
        <end position="44"/>
    </location>
</feature>
<evidence type="ECO:0000256" key="3">
    <source>
        <dbReference type="ARBA" id="ARBA00022741"/>
    </source>
</evidence>
<feature type="compositionally biased region" description="Basic and acidic residues" evidence="8">
    <location>
        <begin position="1151"/>
        <end position="1173"/>
    </location>
</feature>
<protein>
    <submittedName>
        <fullName evidence="10">AAA-domain-containing protein</fullName>
    </submittedName>
</protein>
<dbReference type="Gene3D" id="3.40.50.300">
    <property type="entry name" value="P-loop containing nucleotide triphosphate hydrolases"/>
    <property type="match status" value="2"/>
</dbReference>
<keyword evidence="5" id="KW-0067">ATP-binding</keyword>
<dbReference type="PANTHER" id="PTHR23069">
    <property type="entry name" value="AAA DOMAIN-CONTAINING"/>
    <property type="match status" value="1"/>
</dbReference>
<feature type="compositionally biased region" description="Gly residues" evidence="8">
    <location>
        <begin position="1175"/>
        <end position="1188"/>
    </location>
</feature>
<dbReference type="OrthoDB" id="5421at2759"/>
<dbReference type="Pfam" id="PF17862">
    <property type="entry name" value="AAA_lid_3"/>
    <property type="match status" value="1"/>
</dbReference>
<feature type="compositionally biased region" description="Basic residues" evidence="8">
    <location>
        <begin position="264"/>
        <end position="277"/>
    </location>
</feature>
<gene>
    <name evidence="10" type="ORF">A7U60_g1459</name>
</gene>
<evidence type="ECO:0000313" key="11">
    <source>
        <dbReference type="Proteomes" id="UP000757232"/>
    </source>
</evidence>
<comment type="similarity">
    <text evidence="2">Belongs to the AAA ATPase family.</text>
</comment>
<feature type="region of interest" description="Disordered" evidence="8">
    <location>
        <begin position="1284"/>
        <end position="1303"/>
    </location>
</feature>
<feature type="compositionally biased region" description="Low complexity" evidence="8">
    <location>
        <begin position="191"/>
        <end position="203"/>
    </location>
</feature>
<dbReference type="PROSITE" id="PS00674">
    <property type="entry name" value="AAA"/>
    <property type="match status" value="1"/>
</dbReference>
<evidence type="ECO:0000256" key="5">
    <source>
        <dbReference type="ARBA" id="ARBA00022840"/>
    </source>
</evidence>
<comment type="caution">
    <text evidence="10">The sequence shown here is derived from an EMBL/GenBank/DDBJ whole genome shotgun (WGS) entry which is preliminary data.</text>
</comment>
<evidence type="ECO:0000313" key="10">
    <source>
        <dbReference type="EMBL" id="OCB91292.1"/>
    </source>
</evidence>
<dbReference type="InterPro" id="IPR003960">
    <property type="entry name" value="ATPase_AAA_CS"/>
</dbReference>
<keyword evidence="4" id="KW-0378">Hydrolase</keyword>
<evidence type="ECO:0000256" key="4">
    <source>
        <dbReference type="ARBA" id="ARBA00022801"/>
    </source>
</evidence>
<evidence type="ECO:0000259" key="9">
    <source>
        <dbReference type="SMART" id="SM00382"/>
    </source>
</evidence>
<feature type="compositionally biased region" description="Pro residues" evidence="8">
    <location>
        <begin position="1501"/>
        <end position="1518"/>
    </location>
</feature>
<feature type="domain" description="AAA+ ATPase" evidence="9">
    <location>
        <begin position="793"/>
        <end position="926"/>
    </location>
</feature>
<feature type="compositionally biased region" description="Acidic residues" evidence="8">
    <location>
        <begin position="311"/>
        <end position="320"/>
    </location>
</feature>
<dbReference type="SUPFAM" id="SSF52540">
    <property type="entry name" value="P-loop containing nucleoside triphosphate hydrolases"/>
    <property type="match status" value="2"/>
</dbReference>
<keyword evidence="6" id="KW-0103">Bromodomain</keyword>
<dbReference type="SMART" id="SM00382">
    <property type="entry name" value="AAA"/>
    <property type="match status" value="2"/>
</dbReference>
<proteinExistence type="inferred from homology"/>
<dbReference type="Gene3D" id="1.10.8.60">
    <property type="match status" value="1"/>
</dbReference>
<keyword evidence="3" id="KW-0547">Nucleotide-binding</keyword>
<dbReference type="GO" id="GO:0006337">
    <property type="term" value="P:nucleosome disassembly"/>
    <property type="evidence" value="ECO:0007669"/>
    <property type="project" value="TreeGrafter"/>
</dbReference>
<evidence type="ECO:0000256" key="2">
    <source>
        <dbReference type="ARBA" id="ARBA00006914"/>
    </source>
</evidence>
<evidence type="ECO:0000256" key="6">
    <source>
        <dbReference type="ARBA" id="ARBA00023117"/>
    </source>
</evidence>
<feature type="compositionally biased region" description="Acidic residues" evidence="8">
    <location>
        <begin position="1253"/>
        <end position="1262"/>
    </location>
</feature>
<dbReference type="EMBL" id="LNZH02000095">
    <property type="protein sequence ID" value="OCB91292.1"/>
    <property type="molecule type" value="Genomic_DNA"/>
</dbReference>
<keyword evidence="11" id="KW-1185">Reference proteome</keyword>
<reference evidence="10" key="1">
    <citation type="submission" date="2016-06" db="EMBL/GenBank/DDBJ databases">
        <title>Draft Genome sequence of the fungus Inonotus baumii.</title>
        <authorList>
            <person name="Zhu H."/>
            <person name="Lin W."/>
        </authorList>
    </citation>
    <scope>NUCLEOTIDE SEQUENCE</scope>
    <source>
        <strain evidence="10">821</strain>
    </source>
</reference>
<feature type="compositionally biased region" description="Basic and acidic residues" evidence="8">
    <location>
        <begin position="1237"/>
        <end position="1249"/>
    </location>
</feature>
<sequence length="1600" mass="176453">MYNDADADGEPDDEYEHDDKDIKAEHDIHIDDEHEQYQTGEKKPSFKIRIPPPLPPMARSVTDVHGPVRRSTRNRKSSESLLAAPSGSEYSAGDASMSVSSPADERPTRASSKKKQSTKVEYADDEYYEEYTQNVEVTEYTTSHGRHTKRPNYIESDPDDEDGIHPPGGGNANNLFDQDEDQVEVIGRQTRSSAASRRSNGNAARGGGHARVNSDEEGEVSIAAPARVTRSRSKKVSSHSPLADVDAVGDVDDADESHPTGRLTRSRSQRLARKSARQRAEEDGYIDVGDAEVPGSSEDELMEEAPSTPPGDDDNNEEPDTGPRTYGLRARKQVNYAIPPPIEEMQPPKAAGERRSKGKGRHGPGWSANGTVLSRYMGMPGPADDSDSDVPTRTPRKPFGAGAGAGGGLFAAGGGGLFPDGLAAAGTPSNLGKVTDAALADADPLGVNQNVTFEEVGGLDDHINSLKEMTLLPLLYPEVFQRFNLVPPRGVLFHGPPGTGKTLLARALAASCRSNGKGISFFMRKGADVLSKWVGEAERQLRLLFEEARNQQPSIIFFDEIDGLAPVRSSKQDQIHASMVSTLLALMDGMDGRGQVVVIGATNRPDAVDPALRRPGRFDREFYFPLPNLEARAKILEINTRKWEGWDTEKAKETIWRLAKITKGYGGADLRALCTEAALNAVQRRYPQIYKSTDRLLLKPETIGVQPRDFMISVKKLIPSSARATSSSAAPLPSQLVPLLEDTLERTKTVLEKAIPVGKKRTALEEAEWEDEDDEGALEREILMQKMETLRVYRPRVVLHGEPGLGQSYIGSAALHHLEGFHVQTLDLGSLMGDSTRTVEAGIIQLFVEAKRHQPSVIYIPSLKSWCAAISETARTTVKAMLDTLSPSDPILLLAVVDGSFASLPRDVKAWFGMNRDNRIVFTYPDPEKRRKFFDELLDDIRRPPNQFPDGTRRKKRVLEELPIAPPLEPRQPTAAELAVQEENDQKILTLLKFRLGPILAELKRKHKRFTKPAKDEYNLYPDQTWDPFLGSMYQSQPPQPNGIISIDGHDTHDSSHINGAHEARQEPQIFEVDLESMNVDLYKGKFLTPAMFLDEVGKIVHNAEVRAYEDRDRLHKAQAMYTAAEVSIQEFDPAFRLECERMAGRELKRREQRRLEKEKRKSRAGSRERDGEGSVNGHGNGSGGENGGALRRSARNNGLAPELGITDPLLLERRLKRHRSQDVNGDAHGSGEETAGTDRDSKRSRLDAVPEVPEDDHDELDLVGPNSSQPRPVAAVRFAQTVSESLPTTPSRAPSHPNVNGPMNLPQLSLETIPEVSSELRPRTSGSGFDPDLLNPMSPTPAQPLPSVHNLFTSPSTVAAIQYHAPNNFGAEMMNSGSPSMFQPMMQDQTHNVLPNDFHMFDPNMVNMPMSVSVPLHGGQDNLFMSSRPLPDATNPMFVPLANMNIDGTPLHQSIPSFHQTVDISQHTSVTTSEHVAQPGVPTMEATAESAANAMEIVRSPPPEPPRTPSPPPPPFHISPDLLSSLGSKLVEETDKLNVEQLEQLRATCLNVIWRHRQEWDRDGCVRELLDVLKEFVEEVKEFAIEEREDAEDFGATTF</sequence>
<dbReference type="GO" id="GO:0003682">
    <property type="term" value="F:chromatin binding"/>
    <property type="evidence" value="ECO:0007669"/>
    <property type="project" value="TreeGrafter"/>
</dbReference>
<organism evidence="10 11">
    <name type="scientific">Sanghuangporus baumii</name>
    <name type="common">Phellinus baumii</name>
    <dbReference type="NCBI Taxonomy" id="108892"/>
    <lineage>
        <taxon>Eukaryota</taxon>
        <taxon>Fungi</taxon>
        <taxon>Dikarya</taxon>
        <taxon>Basidiomycota</taxon>
        <taxon>Agaricomycotina</taxon>
        <taxon>Agaricomycetes</taxon>
        <taxon>Hymenochaetales</taxon>
        <taxon>Hymenochaetaceae</taxon>
        <taxon>Sanghuangporus</taxon>
    </lineage>
</organism>